<evidence type="ECO:0000313" key="4">
    <source>
        <dbReference type="Proteomes" id="UP000199608"/>
    </source>
</evidence>
<keyword evidence="1" id="KW-0812">Transmembrane</keyword>
<dbReference type="InterPro" id="IPR013498">
    <property type="entry name" value="Topo_IA_Znf"/>
</dbReference>
<name>A0A1H2EIE0_9BACT</name>
<evidence type="ECO:0000313" key="3">
    <source>
        <dbReference type="EMBL" id="SDT94851.1"/>
    </source>
</evidence>
<dbReference type="RefSeq" id="WP_092231426.1">
    <property type="nucleotide sequence ID" value="NZ_FNLL01000003.1"/>
</dbReference>
<dbReference type="EMBL" id="FNLL01000003">
    <property type="protein sequence ID" value="SDT94851.1"/>
    <property type="molecule type" value="Genomic_DNA"/>
</dbReference>
<feature type="domain" description="NERD" evidence="2">
    <location>
        <begin position="34"/>
        <end position="151"/>
    </location>
</feature>
<dbReference type="Pfam" id="PF01396">
    <property type="entry name" value="Zn_ribbon_Top1"/>
    <property type="match status" value="1"/>
</dbReference>
<sequence>MDLTPIFLITILFKFWYLILIAIAIFFFKTPFFKGFIGEVIINVASTLFLDKKKYHLIKNVTLPTEDGTTQIDHIIVSKYGIFVVETKNMKGWIFGSERQKMWTQKIFKYNTKFQNPLHQNYKHVKTLQNMLNIEPEKIFSVIVFVGDCKFKTAMPANVNYPRGYINFIKSKNKILLSKAEIKEAIRIIEFGRFERSYKTHREHVRHVKQIVEEKQGAVTCPKCGNVMILRTAKKGPNAGTQFWGCSTFPKCRGTLKYSATES</sequence>
<gene>
    <name evidence="3" type="ORF">SAMN04487931_103142</name>
</gene>
<dbReference type="GO" id="GO:0003677">
    <property type="term" value="F:DNA binding"/>
    <property type="evidence" value="ECO:0007669"/>
    <property type="project" value="InterPro"/>
</dbReference>
<keyword evidence="1" id="KW-1133">Transmembrane helix</keyword>
<dbReference type="Pfam" id="PF08378">
    <property type="entry name" value="NERD"/>
    <property type="match status" value="1"/>
</dbReference>
<proteinExistence type="predicted"/>
<dbReference type="Proteomes" id="UP000199608">
    <property type="component" value="Unassembled WGS sequence"/>
</dbReference>
<accession>A0A1H2EIE0</accession>
<protein>
    <submittedName>
        <fullName evidence="3">Topoisomerase DNA binding C4 zinc finger</fullName>
    </submittedName>
</protein>
<dbReference type="GO" id="GO:0003916">
    <property type="term" value="F:DNA topoisomerase activity"/>
    <property type="evidence" value="ECO:0007669"/>
    <property type="project" value="InterPro"/>
</dbReference>
<dbReference type="Gene3D" id="3.30.65.10">
    <property type="entry name" value="Bacterial Topoisomerase I, domain 1"/>
    <property type="match status" value="1"/>
</dbReference>
<organism evidence="3 4">
    <name type="scientific">Desulfobacula phenolica</name>
    <dbReference type="NCBI Taxonomy" id="90732"/>
    <lineage>
        <taxon>Bacteria</taxon>
        <taxon>Pseudomonadati</taxon>
        <taxon>Thermodesulfobacteriota</taxon>
        <taxon>Desulfobacteria</taxon>
        <taxon>Desulfobacterales</taxon>
        <taxon>Desulfobacteraceae</taxon>
        <taxon>Desulfobacula</taxon>
    </lineage>
</organism>
<dbReference type="SUPFAM" id="SSF57783">
    <property type="entry name" value="Zinc beta-ribbon"/>
    <property type="match status" value="1"/>
</dbReference>
<reference evidence="4" key="1">
    <citation type="submission" date="2016-10" db="EMBL/GenBank/DDBJ databases">
        <authorList>
            <person name="Varghese N."/>
            <person name="Submissions S."/>
        </authorList>
    </citation>
    <scope>NUCLEOTIDE SEQUENCE [LARGE SCALE GENOMIC DNA]</scope>
    <source>
        <strain evidence="4">DSM 3384</strain>
    </source>
</reference>
<dbReference type="AlphaFoldDB" id="A0A1H2EIE0"/>
<dbReference type="InterPro" id="IPR011528">
    <property type="entry name" value="NERD"/>
</dbReference>
<dbReference type="GO" id="GO:0005694">
    <property type="term" value="C:chromosome"/>
    <property type="evidence" value="ECO:0007669"/>
    <property type="project" value="InterPro"/>
</dbReference>
<evidence type="ECO:0000259" key="2">
    <source>
        <dbReference type="PROSITE" id="PS50965"/>
    </source>
</evidence>
<keyword evidence="4" id="KW-1185">Reference proteome</keyword>
<dbReference type="GO" id="GO:0006265">
    <property type="term" value="P:DNA topological change"/>
    <property type="evidence" value="ECO:0007669"/>
    <property type="project" value="InterPro"/>
</dbReference>
<dbReference type="PROSITE" id="PS50965">
    <property type="entry name" value="NERD"/>
    <property type="match status" value="1"/>
</dbReference>
<feature type="transmembrane region" description="Helical" evidence="1">
    <location>
        <begin position="6"/>
        <end position="28"/>
    </location>
</feature>
<keyword evidence="3" id="KW-0413">Isomerase</keyword>
<evidence type="ECO:0000256" key="1">
    <source>
        <dbReference type="SAM" id="Phobius"/>
    </source>
</evidence>
<keyword evidence="1" id="KW-0472">Membrane</keyword>